<dbReference type="Pfam" id="PF00583">
    <property type="entry name" value="Acetyltransf_1"/>
    <property type="match status" value="1"/>
</dbReference>
<evidence type="ECO:0000259" key="3">
    <source>
        <dbReference type="PROSITE" id="PS51186"/>
    </source>
</evidence>
<dbReference type="PANTHER" id="PTHR43800">
    <property type="entry name" value="PEPTIDYL-LYSINE N-ACETYLTRANSFERASE YJAB"/>
    <property type="match status" value="1"/>
</dbReference>
<evidence type="ECO:0000256" key="1">
    <source>
        <dbReference type="ARBA" id="ARBA00022679"/>
    </source>
</evidence>
<gene>
    <name evidence="4" type="ORF">ACFO0R_08585</name>
</gene>
<dbReference type="InterPro" id="IPR016181">
    <property type="entry name" value="Acyl_CoA_acyltransferase"/>
</dbReference>
<dbReference type="GO" id="GO:0016746">
    <property type="term" value="F:acyltransferase activity"/>
    <property type="evidence" value="ECO:0007669"/>
    <property type="project" value="UniProtKB-KW"/>
</dbReference>
<dbReference type="Proteomes" id="UP001595999">
    <property type="component" value="Unassembled WGS sequence"/>
</dbReference>
<keyword evidence="5" id="KW-1185">Reference proteome</keyword>
<sequence length="169" mass="18488">MERMRIRPATPEDFVRLAAIERAAAARFDPQDLPSALSADTLPAEELSAACAASLLWAAADADGVHGFLLARRHDDSLHLQEMDVCPSRQGQGLGSALIAHAEAVARRLGLRRLTLTTFEHLAWNAPFYQGRGFQSIAAADCPPWLRAVLRAEAEHGLRRRVAMFKPLA</sequence>
<dbReference type="CDD" id="cd04301">
    <property type="entry name" value="NAT_SF"/>
    <property type="match status" value="1"/>
</dbReference>
<name>A0ABV8ZU17_9NEIS</name>
<dbReference type="Gene3D" id="3.40.630.30">
    <property type="match status" value="1"/>
</dbReference>
<reference evidence="5" key="1">
    <citation type="journal article" date="2019" name="Int. J. Syst. Evol. Microbiol.">
        <title>The Global Catalogue of Microorganisms (GCM) 10K type strain sequencing project: providing services to taxonomists for standard genome sequencing and annotation.</title>
        <authorList>
            <consortium name="The Broad Institute Genomics Platform"/>
            <consortium name="The Broad Institute Genome Sequencing Center for Infectious Disease"/>
            <person name="Wu L."/>
            <person name="Ma J."/>
        </authorList>
    </citation>
    <scope>NUCLEOTIDE SEQUENCE [LARGE SCALE GENOMIC DNA]</scope>
    <source>
        <strain evidence="5">CGMCC 4.7608</strain>
    </source>
</reference>
<feature type="domain" description="N-acetyltransferase" evidence="3">
    <location>
        <begin position="4"/>
        <end position="153"/>
    </location>
</feature>
<proteinExistence type="predicted"/>
<dbReference type="EMBL" id="JBHSEK010000004">
    <property type="protein sequence ID" value="MFC4489678.1"/>
    <property type="molecule type" value="Genomic_DNA"/>
</dbReference>
<dbReference type="PROSITE" id="PS51186">
    <property type="entry name" value="GNAT"/>
    <property type="match status" value="1"/>
</dbReference>
<keyword evidence="2 4" id="KW-0012">Acyltransferase</keyword>
<comment type="caution">
    <text evidence="4">The sequence shown here is derived from an EMBL/GenBank/DDBJ whole genome shotgun (WGS) entry which is preliminary data.</text>
</comment>
<dbReference type="InterPro" id="IPR000182">
    <property type="entry name" value="GNAT_dom"/>
</dbReference>
<evidence type="ECO:0000313" key="5">
    <source>
        <dbReference type="Proteomes" id="UP001595999"/>
    </source>
</evidence>
<dbReference type="PANTHER" id="PTHR43800:SF1">
    <property type="entry name" value="PEPTIDYL-LYSINE N-ACETYLTRANSFERASE YJAB"/>
    <property type="match status" value="1"/>
</dbReference>
<protein>
    <submittedName>
        <fullName evidence="4">GNAT family N-acetyltransferase</fullName>
        <ecNumber evidence="4">2.3.1.-</ecNumber>
    </submittedName>
</protein>
<organism evidence="4 5">
    <name type="scientific">Chromobacterium aquaticum</name>
    <dbReference type="NCBI Taxonomy" id="467180"/>
    <lineage>
        <taxon>Bacteria</taxon>
        <taxon>Pseudomonadati</taxon>
        <taxon>Pseudomonadota</taxon>
        <taxon>Betaproteobacteria</taxon>
        <taxon>Neisseriales</taxon>
        <taxon>Chromobacteriaceae</taxon>
        <taxon>Chromobacterium</taxon>
    </lineage>
</organism>
<dbReference type="RefSeq" id="WP_231465363.1">
    <property type="nucleotide sequence ID" value="NZ_JAJOHW010000196.1"/>
</dbReference>
<dbReference type="SUPFAM" id="SSF55729">
    <property type="entry name" value="Acyl-CoA N-acyltransferases (Nat)"/>
    <property type="match status" value="1"/>
</dbReference>
<keyword evidence="1 4" id="KW-0808">Transferase</keyword>
<evidence type="ECO:0000256" key="2">
    <source>
        <dbReference type="ARBA" id="ARBA00023315"/>
    </source>
</evidence>
<dbReference type="EC" id="2.3.1.-" evidence="4"/>
<evidence type="ECO:0000313" key="4">
    <source>
        <dbReference type="EMBL" id="MFC4489678.1"/>
    </source>
</evidence>
<accession>A0ABV8ZU17</accession>